<dbReference type="Proteomes" id="UP000317365">
    <property type="component" value="Chromosome"/>
</dbReference>
<keyword evidence="1" id="KW-0812">Transmembrane</keyword>
<dbReference type="Pfam" id="PF22150">
    <property type="entry name" value="Tt1218-like"/>
    <property type="match status" value="1"/>
</dbReference>
<dbReference type="InterPro" id="IPR013362">
    <property type="entry name" value="Pilus_4_PilV"/>
</dbReference>
<dbReference type="InterPro" id="IPR012902">
    <property type="entry name" value="N_methyl_site"/>
</dbReference>
<evidence type="ECO:0000313" key="3">
    <source>
        <dbReference type="EMBL" id="QDL54237.1"/>
    </source>
</evidence>
<dbReference type="NCBIfam" id="TIGR02532">
    <property type="entry name" value="IV_pilin_GFxxxE"/>
    <property type="match status" value="1"/>
</dbReference>
<dbReference type="Pfam" id="PF07963">
    <property type="entry name" value="N_methyl"/>
    <property type="match status" value="1"/>
</dbReference>
<keyword evidence="1" id="KW-0472">Membrane</keyword>
<dbReference type="NCBIfam" id="TIGR02523">
    <property type="entry name" value="type_IV_pilV"/>
    <property type="match status" value="1"/>
</dbReference>
<protein>
    <submittedName>
        <fullName evidence="3">Type IV pilus modification protein PilV</fullName>
    </submittedName>
</protein>
<dbReference type="InterPro" id="IPR054402">
    <property type="entry name" value="Tt1218-like_dom"/>
</dbReference>
<organism evidence="3 4">
    <name type="scientific">Rhodoferax aquaticus</name>
    <dbReference type="NCBI Taxonomy" id="2527691"/>
    <lineage>
        <taxon>Bacteria</taxon>
        <taxon>Pseudomonadati</taxon>
        <taxon>Pseudomonadota</taxon>
        <taxon>Betaproteobacteria</taxon>
        <taxon>Burkholderiales</taxon>
        <taxon>Comamonadaceae</taxon>
        <taxon>Rhodoferax</taxon>
    </lineage>
</organism>
<dbReference type="KEGG" id="rhg:EXZ61_08685"/>
<keyword evidence="4" id="KW-1185">Reference proteome</keyword>
<feature type="domain" description="Type IV pilin Tt1218-like" evidence="2">
    <location>
        <begin position="46"/>
        <end position="83"/>
    </location>
</feature>
<dbReference type="RefSeq" id="WP_142810969.1">
    <property type="nucleotide sequence ID" value="NZ_CP036282.1"/>
</dbReference>
<name>A0A515ENJ3_9BURK</name>
<evidence type="ECO:0000256" key="1">
    <source>
        <dbReference type="SAM" id="Phobius"/>
    </source>
</evidence>
<evidence type="ECO:0000313" key="4">
    <source>
        <dbReference type="Proteomes" id="UP000317365"/>
    </source>
</evidence>
<accession>A0A515ENJ3</accession>
<dbReference type="EMBL" id="CP036282">
    <property type="protein sequence ID" value="QDL54237.1"/>
    <property type="molecule type" value="Genomic_DNA"/>
</dbReference>
<reference evidence="4" key="1">
    <citation type="submission" date="2019-02" db="EMBL/GenBank/DDBJ databases">
        <title>Complete genome sequence of Rhodoferax sp. Gr-4.</title>
        <authorList>
            <person name="Jin L."/>
        </authorList>
    </citation>
    <scope>NUCLEOTIDE SEQUENCE [LARGE SCALE GENOMIC DNA]</scope>
    <source>
        <strain evidence="4">Gr-4</strain>
    </source>
</reference>
<feature type="transmembrane region" description="Helical" evidence="1">
    <location>
        <begin position="24"/>
        <end position="46"/>
    </location>
</feature>
<keyword evidence="1" id="KW-1133">Transmembrane helix</keyword>
<evidence type="ECO:0000259" key="2">
    <source>
        <dbReference type="Pfam" id="PF22150"/>
    </source>
</evidence>
<dbReference type="AlphaFoldDB" id="A0A515ENJ3"/>
<sequence>MNTTPAITSKSNRSWLKNGAQKGATLIEILVAVLILSVGTLGMAGLQARALKGNVSSLQRSQAVMLATYMMEMLRVDPNSAKALNYNTGTLNSNDEINGSIYNPDSITGNSLFDANRKLWLTAVKQNIGTINDTTTKGAIFCDAVGNCRVQVIWDDSLAGGLGAQKVEIRSSI</sequence>
<reference evidence="4" key="2">
    <citation type="journal article" date="2020" name="Int. J. Syst. Evol. Microbiol.">
        <title>Genomic insights into a novel species Rhodoferax aquaticus sp. nov., isolated from freshwater.</title>
        <authorList>
            <person name="Li T."/>
            <person name="Zhuo Y."/>
            <person name="Jin C.Z."/>
            <person name="Wu X."/>
            <person name="Ko S.R."/>
            <person name="Jin F.J."/>
            <person name="Ahn C.Y."/>
            <person name="Oh H.M."/>
            <person name="Lee H.G."/>
            <person name="Jin L."/>
        </authorList>
    </citation>
    <scope>NUCLEOTIDE SEQUENCE [LARGE SCALE GENOMIC DNA]</scope>
    <source>
        <strain evidence="4">Gr-4</strain>
    </source>
</reference>
<proteinExistence type="predicted"/>
<gene>
    <name evidence="3" type="primary">pilV</name>
    <name evidence="3" type="ORF">EXZ61_08685</name>
</gene>